<feature type="compositionally biased region" description="Polar residues" evidence="7">
    <location>
        <begin position="130"/>
        <end position="158"/>
    </location>
</feature>
<dbReference type="SUPFAM" id="SSF52980">
    <property type="entry name" value="Restriction endonuclease-like"/>
    <property type="match status" value="1"/>
</dbReference>
<dbReference type="CDD" id="cd22325">
    <property type="entry name" value="ERCC1_C-like"/>
    <property type="match status" value="1"/>
</dbReference>
<evidence type="ECO:0000256" key="7">
    <source>
        <dbReference type="SAM" id="MobiDB-lite"/>
    </source>
</evidence>
<dbReference type="EMBL" id="CACRXK020001291">
    <property type="protein sequence ID" value="CAB3988184.1"/>
    <property type="molecule type" value="Genomic_DNA"/>
</dbReference>
<keyword evidence="3" id="KW-0227">DNA damage</keyword>
<dbReference type="InterPro" id="IPR004579">
    <property type="entry name" value="ERCC1/RAD10/SWI10"/>
</dbReference>
<comment type="caution">
    <text evidence="8">The sequence shown here is derived from an EMBL/GenBank/DDBJ whole genome shotgun (WGS) entry which is preliminary data.</text>
</comment>
<sequence length="296" mass="33682">MADKTTKRKAFEIPVLDDIDEVVQVTPVFTRRTKTRNAGECRTSISKPENSKTVQKLPTKPSEKNEQIPAPCINRQSETEKATDIETVQSDAGATKESNKSESCEITVGKNFLETFAFIENTKYYEAPKASTSKNPKSSETVSKLGQEQAVKTQVNSSKSNTLLVNQRQKGNPVLKFFRNVPWEYSDIIPDYVMGQRICAVFLSIRYHNFNPDYIHERLKQLGNRYDVRILLVQVDIKDPHKTLKELTKIAILADCTLMLAWSAEEAARYIEMYKIYENKPPEALQGQTSTDYLSK</sequence>
<dbReference type="InterPro" id="IPR047260">
    <property type="entry name" value="ERCC1-like_central_dom"/>
</dbReference>
<name>A0A6S7G505_PARCT</name>
<dbReference type="GO" id="GO:0070914">
    <property type="term" value="P:UV-damage excision repair"/>
    <property type="evidence" value="ECO:0007669"/>
    <property type="project" value="TreeGrafter"/>
</dbReference>
<dbReference type="FunFam" id="3.40.50.10130:FF:000001">
    <property type="entry name" value="DNA excision repair protein ERCC-1"/>
    <property type="match status" value="1"/>
</dbReference>
<protein>
    <submittedName>
        <fullName evidence="8">DNA excision repair ERCC-1</fullName>
    </submittedName>
</protein>
<reference evidence="8" key="1">
    <citation type="submission" date="2020-04" db="EMBL/GenBank/DDBJ databases">
        <authorList>
            <person name="Alioto T."/>
            <person name="Alioto T."/>
            <person name="Gomez Garrido J."/>
        </authorList>
    </citation>
    <scope>NUCLEOTIDE SEQUENCE</scope>
    <source>
        <strain evidence="8">A484AB</strain>
    </source>
</reference>
<keyword evidence="6" id="KW-0539">Nucleus</keyword>
<evidence type="ECO:0000256" key="5">
    <source>
        <dbReference type="ARBA" id="ARBA00023204"/>
    </source>
</evidence>
<keyword evidence="4" id="KW-0238">DNA-binding</keyword>
<comment type="similarity">
    <text evidence="2">Belongs to the ERCC1/RAD10/SWI10 family.</text>
</comment>
<evidence type="ECO:0000313" key="8">
    <source>
        <dbReference type="EMBL" id="CAB3988184.1"/>
    </source>
</evidence>
<organism evidence="8 9">
    <name type="scientific">Paramuricea clavata</name>
    <name type="common">Red gorgonian</name>
    <name type="synonym">Violescent sea-whip</name>
    <dbReference type="NCBI Taxonomy" id="317549"/>
    <lineage>
        <taxon>Eukaryota</taxon>
        <taxon>Metazoa</taxon>
        <taxon>Cnidaria</taxon>
        <taxon>Anthozoa</taxon>
        <taxon>Octocorallia</taxon>
        <taxon>Malacalcyonacea</taxon>
        <taxon>Plexauridae</taxon>
        <taxon>Paramuricea</taxon>
    </lineage>
</organism>
<gene>
    <name evidence="8" type="ORF">PACLA_8A047340</name>
</gene>
<dbReference type="GO" id="GO:0070522">
    <property type="term" value="C:ERCC4-ERCC1 complex"/>
    <property type="evidence" value="ECO:0007669"/>
    <property type="project" value="TreeGrafter"/>
</dbReference>
<evidence type="ECO:0000256" key="6">
    <source>
        <dbReference type="ARBA" id="ARBA00023242"/>
    </source>
</evidence>
<dbReference type="GO" id="GO:0000110">
    <property type="term" value="C:nucleotide-excision repair factor 1 complex"/>
    <property type="evidence" value="ECO:0007669"/>
    <property type="project" value="TreeGrafter"/>
</dbReference>
<feature type="non-terminal residue" evidence="8">
    <location>
        <position position="1"/>
    </location>
</feature>
<dbReference type="GO" id="GO:0003697">
    <property type="term" value="F:single-stranded DNA binding"/>
    <property type="evidence" value="ECO:0007669"/>
    <property type="project" value="TreeGrafter"/>
</dbReference>
<dbReference type="GO" id="GO:0003684">
    <property type="term" value="F:damaged DNA binding"/>
    <property type="evidence" value="ECO:0007669"/>
    <property type="project" value="InterPro"/>
</dbReference>
<dbReference type="NCBIfam" id="TIGR00597">
    <property type="entry name" value="rad10"/>
    <property type="match status" value="1"/>
</dbReference>
<feature type="compositionally biased region" description="Polar residues" evidence="7">
    <location>
        <begin position="43"/>
        <end position="56"/>
    </location>
</feature>
<feature type="region of interest" description="Disordered" evidence="7">
    <location>
        <begin position="33"/>
        <end position="101"/>
    </location>
</feature>
<evidence type="ECO:0000313" key="9">
    <source>
        <dbReference type="Proteomes" id="UP001152795"/>
    </source>
</evidence>
<dbReference type="GO" id="GO:0006302">
    <property type="term" value="P:double-strand break repair"/>
    <property type="evidence" value="ECO:0007669"/>
    <property type="project" value="UniProtKB-ARBA"/>
</dbReference>
<proteinExistence type="inferred from homology"/>
<comment type="subcellular location">
    <subcellularLocation>
        <location evidence="1">Nucleus</location>
    </subcellularLocation>
</comment>
<feature type="region of interest" description="Disordered" evidence="7">
    <location>
        <begin position="128"/>
        <end position="158"/>
    </location>
</feature>
<dbReference type="GO" id="GO:0006312">
    <property type="term" value="P:mitotic recombination"/>
    <property type="evidence" value="ECO:0007669"/>
    <property type="project" value="TreeGrafter"/>
</dbReference>
<dbReference type="Gene3D" id="3.40.50.10130">
    <property type="match status" value="1"/>
</dbReference>
<dbReference type="AlphaFoldDB" id="A0A6S7G505"/>
<accession>A0A6S7G505</accession>
<keyword evidence="9" id="KW-1185">Reference proteome</keyword>
<evidence type="ECO:0000256" key="2">
    <source>
        <dbReference type="ARBA" id="ARBA00008283"/>
    </source>
</evidence>
<evidence type="ECO:0000256" key="1">
    <source>
        <dbReference type="ARBA" id="ARBA00004123"/>
    </source>
</evidence>
<dbReference type="InterPro" id="IPR011335">
    <property type="entry name" value="Restrct_endonuc-II-like"/>
</dbReference>
<dbReference type="OrthoDB" id="10262814at2759"/>
<dbReference type="Pfam" id="PF03834">
    <property type="entry name" value="Rad10"/>
    <property type="match status" value="1"/>
</dbReference>
<evidence type="ECO:0000256" key="3">
    <source>
        <dbReference type="ARBA" id="ARBA00022763"/>
    </source>
</evidence>
<dbReference type="PANTHER" id="PTHR12749:SF0">
    <property type="entry name" value="DNA EXCISION REPAIR PROTEIN ERCC-1"/>
    <property type="match status" value="1"/>
</dbReference>
<dbReference type="PANTHER" id="PTHR12749">
    <property type="entry name" value="EXCISION REPAIR CROSS-COMPLEMENTING 1 ERCC1"/>
    <property type="match status" value="1"/>
</dbReference>
<keyword evidence="5" id="KW-0234">DNA repair</keyword>
<dbReference type="Proteomes" id="UP001152795">
    <property type="component" value="Unassembled WGS sequence"/>
</dbReference>
<evidence type="ECO:0000256" key="4">
    <source>
        <dbReference type="ARBA" id="ARBA00023125"/>
    </source>
</evidence>